<dbReference type="Pfam" id="PF01636">
    <property type="entry name" value="APH"/>
    <property type="match status" value="1"/>
</dbReference>
<accession>A0ABX1ZTC7</accession>
<sequence length="370" mass="42304">MWRTSNSRWKATIRFSESELTNTIMRVKDLEEQLALLPAYWFPGQTWSMRTGMGGMNNTTRFVEVAGSTYVMRLYETHRDIDKIMFEHRILLALNKRKNQLPYRIPVPIELPDGGTVVQLDHNQGKLAALFTFTDGMNPTWMNSEQILQFGAAVGQLSAVLGTVSVDLKPVYPPYYEIDNIHPRCTPDAIHEFCLHPPETFSALREELTYIFERFSAFYQAIPALRKLPHQLVHGDINGSNMLVDGDGRITAVLDFEFVTKDLRVMEIAVCLSDLIDPALSKDELKRNCTAFYEGYGQSVALKEAEIQVLPLLIELRRLDVFIHFLGRYADGVDPQGVLIDIIQNTFEKTKWLQEYGIELVLSLQNKQKV</sequence>
<dbReference type="PANTHER" id="PTHR21064:SF6">
    <property type="entry name" value="AMINOGLYCOSIDE PHOSPHOTRANSFERASE DOMAIN-CONTAINING PROTEIN"/>
    <property type="match status" value="1"/>
</dbReference>
<keyword evidence="4" id="KW-1185">Reference proteome</keyword>
<dbReference type="EMBL" id="WHNZ01000061">
    <property type="protein sequence ID" value="NOV03071.1"/>
    <property type="molecule type" value="Genomic_DNA"/>
</dbReference>
<proteinExistence type="inferred from homology"/>
<dbReference type="PANTHER" id="PTHR21064">
    <property type="entry name" value="AMINOGLYCOSIDE PHOSPHOTRANSFERASE DOMAIN-CONTAINING PROTEIN-RELATED"/>
    <property type="match status" value="1"/>
</dbReference>
<dbReference type="Proteomes" id="UP000618579">
    <property type="component" value="Unassembled WGS sequence"/>
</dbReference>
<dbReference type="InterPro" id="IPR011009">
    <property type="entry name" value="Kinase-like_dom_sf"/>
</dbReference>
<evidence type="ECO:0000313" key="3">
    <source>
        <dbReference type="EMBL" id="NOV03071.1"/>
    </source>
</evidence>
<dbReference type="Gene3D" id="3.30.200.20">
    <property type="entry name" value="Phosphorylase Kinase, domain 1"/>
    <property type="match status" value="1"/>
</dbReference>
<comment type="caution">
    <text evidence="3">The sequence shown here is derived from an EMBL/GenBank/DDBJ whole genome shotgun (WGS) entry which is preliminary data.</text>
</comment>
<dbReference type="Gene3D" id="3.90.1200.10">
    <property type="match status" value="1"/>
</dbReference>
<evidence type="ECO:0000259" key="2">
    <source>
        <dbReference type="Pfam" id="PF01636"/>
    </source>
</evidence>
<dbReference type="InterPro" id="IPR002575">
    <property type="entry name" value="Aminoglycoside_PTrfase"/>
</dbReference>
<organism evidence="3 4">
    <name type="scientific">Paenibacillus planticolens</name>
    <dbReference type="NCBI Taxonomy" id="2654976"/>
    <lineage>
        <taxon>Bacteria</taxon>
        <taxon>Bacillati</taxon>
        <taxon>Bacillota</taxon>
        <taxon>Bacilli</taxon>
        <taxon>Bacillales</taxon>
        <taxon>Paenibacillaceae</taxon>
        <taxon>Paenibacillus</taxon>
    </lineage>
</organism>
<comment type="similarity">
    <text evidence="1">Belongs to the pseudomonas-type ThrB family.</text>
</comment>
<gene>
    <name evidence="3" type="ORF">GC097_24030</name>
</gene>
<evidence type="ECO:0000256" key="1">
    <source>
        <dbReference type="ARBA" id="ARBA00038240"/>
    </source>
</evidence>
<name>A0ABX1ZTC7_9BACL</name>
<evidence type="ECO:0000313" key="4">
    <source>
        <dbReference type="Proteomes" id="UP000618579"/>
    </source>
</evidence>
<reference evidence="3 4" key="1">
    <citation type="submission" date="2019-10" db="EMBL/GenBank/DDBJ databases">
        <title>Description of Paenibacillus pedi sp. nov.</title>
        <authorList>
            <person name="Carlier A."/>
            <person name="Qi S."/>
        </authorList>
    </citation>
    <scope>NUCLEOTIDE SEQUENCE [LARGE SCALE GENOMIC DNA]</scope>
    <source>
        <strain evidence="3 4">LMG 31457</strain>
    </source>
</reference>
<protein>
    <submittedName>
        <fullName evidence="3">Phosphotransferase</fullName>
    </submittedName>
</protein>
<dbReference type="InterPro" id="IPR050249">
    <property type="entry name" value="Pseudomonas-type_ThrB"/>
</dbReference>
<feature type="domain" description="Aminoglycoside phosphotransferase" evidence="2">
    <location>
        <begin position="54"/>
        <end position="290"/>
    </location>
</feature>
<dbReference type="SUPFAM" id="SSF56112">
    <property type="entry name" value="Protein kinase-like (PK-like)"/>
    <property type="match status" value="1"/>
</dbReference>